<evidence type="ECO:0000313" key="1">
    <source>
        <dbReference type="EMBL" id="AZS38679.1"/>
    </source>
</evidence>
<proteinExistence type="predicted"/>
<protein>
    <submittedName>
        <fullName evidence="1">Uncharacterized protein</fullName>
    </submittedName>
</protein>
<gene>
    <name evidence="1" type="ORF">CVS47_03338</name>
</gene>
<organism evidence="1 2">
    <name type="scientific">Microbacterium lemovicicum</name>
    <dbReference type="NCBI Taxonomy" id="1072463"/>
    <lineage>
        <taxon>Bacteria</taxon>
        <taxon>Bacillati</taxon>
        <taxon>Actinomycetota</taxon>
        <taxon>Actinomycetes</taxon>
        <taxon>Micrococcales</taxon>
        <taxon>Microbacteriaceae</taxon>
        <taxon>Microbacterium</taxon>
    </lineage>
</organism>
<dbReference type="KEGG" id="mlv:CVS47_03338"/>
<sequence length="330" mass="37141">MEWTADVAAGDWIRDRVDSPWRGTIHDIVPRGFAEYVRIFHPATRDRPVGERWPGLPYARHRREWDEFQRRDPEIDVERVSWAQTAAAIGTTMHARAQWDALVAPGRLVENEDGPRDAAGWRYGTPDLGDLPADLVAVVAGHAAAHTTTPDDGCVAVWEGFGGLVGFMGPAPSRTFYQFTSTPSEEVNAHNEMLSRSVRDPYDKGFRKDTWQDGMLDRAISEGPRLRLLNRAHVLFRGGVIELARPDWFLDVPWRDREAEEHGFPPSAHAPTLVWPDDHAWVISTEVDYDSTIVGGSADLVRALRADPRLEAIPIREDTALTWDADEVNR</sequence>
<dbReference type="RefSeq" id="WP_127097074.1">
    <property type="nucleotide sequence ID" value="NZ_CP031423.1"/>
</dbReference>
<dbReference type="EMBL" id="CP031423">
    <property type="protein sequence ID" value="AZS38679.1"/>
    <property type="molecule type" value="Genomic_DNA"/>
</dbReference>
<dbReference type="Proteomes" id="UP000276888">
    <property type="component" value="Chromosome"/>
</dbReference>
<accession>A0A3Q9J2V0</accession>
<name>A0A3Q9J2V0_9MICO</name>
<dbReference type="OrthoDB" id="2426596at2"/>
<evidence type="ECO:0000313" key="2">
    <source>
        <dbReference type="Proteomes" id="UP000276888"/>
    </source>
</evidence>
<keyword evidence="2" id="KW-1185">Reference proteome</keyword>
<dbReference type="AlphaFoldDB" id="A0A3Q9J2V0"/>
<reference evidence="1 2" key="1">
    <citation type="submission" date="2018-08" db="EMBL/GenBank/DDBJ databases">
        <title>Microbacterium lemovicicum sp. nov., a bacterium isolated from a natural uranium-rich soil.</title>
        <authorList>
            <person name="ORTET P."/>
        </authorList>
    </citation>
    <scope>NUCLEOTIDE SEQUENCE [LARGE SCALE GENOMIC DNA]</scope>
    <source>
        <strain evidence="1 2">Viu22</strain>
    </source>
</reference>